<name>A0AAW1UC85_9CUCU</name>
<keyword evidence="2" id="KW-1185">Reference proteome</keyword>
<proteinExistence type="predicted"/>
<accession>A0AAW1UC85</accession>
<reference evidence="1 2" key="1">
    <citation type="submission" date="2023-03" db="EMBL/GenBank/DDBJ databases">
        <title>Genome insight into feeding habits of ladybird beetles.</title>
        <authorList>
            <person name="Li H.-S."/>
            <person name="Huang Y.-H."/>
            <person name="Pang H."/>
        </authorList>
    </citation>
    <scope>NUCLEOTIDE SEQUENCE [LARGE SCALE GENOMIC DNA]</scope>
    <source>
        <strain evidence="1">SYSU_2023b</strain>
        <tissue evidence="1">Whole body</tissue>
    </source>
</reference>
<protein>
    <submittedName>
        <fullName evidence="1">Uncharacterized protein</fullName>
    </submittedName>
</protein>
<evidence type="ECO:0000313" key="1">
    <source>
        <dbReference type="EMBL" id="KAK9876884.1"/>
    </source>
</evidence>
<dbReference type="AlphaFoldDB" id="A0AAW1UC85"/>
<dbReference type="EMBL" id="JARQZJ010000039">
    <property type="protein sequence ID" value="KAK9876884.1"/>
    <property type="molecule type" value="Genomic_DNA"/>
</dbReference>
<evidence type="ECO:0000313" key="2">
    <source>
        <dbReference type="Proteomes" id="UP001431783"/>
    </source>
</evidence>
<sequence>MPVLLINLIADMQHEVHPTYICICSFCLGLWSRRGEEYRQKACGGGNTWHPMALLRQSLLPSLLPHLLKRDTSAHSIHKREAVEENKPKSQEKRDLVLGYGAYPYYSSYPYFTGYPYFNYYNSYGLFY</sequence>
<dbReference type="Proteomes" id="UP001431783">
    <property type="component" value="Unassembled WGS sequence"/>
</dbReference>
<comment type="caution">
    <text evidence="1">The sequence shown here is derived from an EMBL/GenBank/DDBJ whole genome shotgun (WGS) entry which is preliminary data.</text>
</comment>
<gene>
    <name evidence="1" type="ORF">WA026_015920</name>
</gene>
<organism evidence="1 2">
    <name type="scientific">Henosepilachna vigintioctopunctata</name>
    <dbReference type="NCBI Taxonomy" id="420089"/>
    <lineage>
        <taxon>Eukaryota</taxon>
        <taxon>Metazoa</taxon>
        <taxon>Ecdysozoa</taxon>
        <taxon>Arthropoda</taxon>
        <taxon>Hexapoda</taxon>
        <taxon>Insecta</taxon>
        <taxon>Pterygota</taxon>
        <taxon>Neoptera</taxon>
        <taxon>Endopterygota</taxon>
        <taxon>Coleoptera</taxon>
        <taxon>Polyphaga</taxon>
        <taxon>Cucujiformia</taxon>
        <taxon>Coccinelloidea</taxon>
        <taxon>Coccinellidae</taxon>
        <taxon>Epilachninae</taxon>
        <taxon>Epilachnini</taxon>
        <taxon>Henosepilachna</taxon>
    </lineage>
</organism>